<protein>
    <submittedName>
        <fullName evidence="1">Uncharacterized protein</fullName>
    </submittedName>
</protein>
<dbReference type="OrthoDB" id="6794199at2759"/>
<accession>A0A653D7Z1</accession>
<dbReference type="AlphaFoldDB" id="A0A653D7Z1"/>
<gene>
    <name evidence="1" type="ORF">CALMAC_LOCUS15201</name>
</gene>
<dbReference type="Proteomes" id="UP000410492">
    <property type="component" value="Unassembled WGS sequence"/>
</dbReference>
<evidence type="ECO:0000313" key="2">
    <source>
        <dbReference type="Proteomes" id="UP000410492"/>
    </source>
</evidence>
<keyword evidence="2" id="KW-1185">Reference proteome</keyword>
<proteinExistence type="predicted"/>
<name>A0A653D7Z1_CALMS</name>
<dbReference type="EMBL" id="CAACVG010010629">
    <property type="protein sequence ID" value="VEN56260.1"/>
    <property type="molecule type" value="Genomic_DNA"/>
</dbReference>
<reference evidence="1 2" key="1">
    <citation type="submission" date="2019-01" db="EMBL/GenBank/DDBJ databases">
        <authorList>
            <person name="Sayadi A."/>
        </authorList>
    </citation>
    <scope>NUCLEOTIDE SEQUENCE [LARGE SCALE GENOMIC DNA]</scope>
</reference>
<evidence type="ECO:0000313" key="1">
    <source>
        <dbReference type="EMBL" id="VEN56260.1"/>
    </source>
</evidence>
<sequence>MFFYMKTSYYSSCIYRLLVLTVLKLHLVHSWTLLLTNAIKSGCVFTM</sequence>
<organism evidence="1 2">
    <name type="scientific">Callosobruchus maculatus</name>
    <name type="common">Southern cowpea weevil</name>
    <name type="synonym">Pulse bruchid</name>
    <dbReference type="NCBI Taxonomy" id="64391"/>
    <lineage>
        <taxon>Eukaryota</taxon>
        <taxon>Metazoa</taxon>
        <taxon>Ecdysozoa</taxon>
        <taxon>Arthropoda</taxon>
        <taxon>Hexapoda</taxon>
        <taxon>Insecta</taxon>
        <taxon>Pterygota</taxon>
        <taxon>Neoptera</taxon>
        <taxon>Endopterygota</taxon>
        <taxon>Coleoptera</taxon>
        <taxon>Polyphaga</taxon>
        <taxon>Cucujiformia</taxon>
        <taxon>Chrysomeloidea</taxon>
        <taxon>Chrysomelidae</taxon>
        <taxon>Bruchinae</taxon>
        <taxon>Bruchini</taxon>
        <taxon>Callosobruchus</taxon>
    </lineage>
</organism>